<comment type="caution">
    <text evidence="2">The sequence shown here is derived from an EMBL/GenBank/DDBJ whole genome shotgun (WGS) entry which is preliminary data.</text>
</comment>
<evidence type="ECO:0000313" key="3">
    <source>
        <dbReference type="Proteomes" id="UP000824890"/>
    </source>
</evidence>
<dbReference type="Proteomes" id="UP000824890">
    <property type="component" value="Unassembled WGS sequence"/>
</dbReference>
<protein>
    <submittedName>
        <fullName evidence="2">Uncharacterized protein</fullName>
    </submittedName>
</protein>
<evidence type="ECO:0000256" key="1">
    <source>
        <dbReference type="SAM" id="MobiDB-lite"/>
    </source>
</evidence>
<organism evidence="2 3">
    <name type="scientific">Brassica napus</name>
    <name type="common">Rape</name>
    <dbReference type="NCBI Taxonomy" id="3708"/>
    <lineage>
        <taxon>Eukaryota</taxon>
        <taxon>Viridiplantae</taxon>
        <taxon>Streptophyta</taxon>
        <taxon>Embryophyta</taxon>
        <taxon>Tracheophyta</taxon>
        <taxon>Spermatophyta</taxon>
        <taxon>Magnoliopsida</taxon>
        <taxon>eudicotyledons</taxon>
        <taxon>Gunneridae</taxon>
        <taxon>Pentapetalae</taxon>
        <taxon>rosids</taxon>
        <taxon>malvids</taxon>
        <taxon>Brassicales</taxon>
        <taxon>Brassicaceae</taxon>
        <taxon>Brassiceae</taxon>
        <taxon>Brassica</taxon>
    </lineage>
</organism>
<accession>A0ABQ7XLA0</accession>
<reference evidence="2 3" key="1">
    <citation type="submission" date="2021-05" db="EMBL/GenBank/DDBJ databases">
        <title>Genome Assembly of Synthetic Allotetraploid Brassica napus Reveals Homoeologous Exchanges between Subgenomes.</title>
        <authorList>
            <person name="Davis J.T."/>
        </authorList>
    </citation>
    <scope>NUCLEOTIDE SEQUENCE [LARGE SCALE GENOMIC DNA]</scope>
    <source>
        <strain evidence="3">cv. Da-Ae</strain>
        <tissue evidence="2">Seedling</tissue>
    </source>
</reference>
<evidence type="ECO:0000313" key="2">
    <source>
        <dbReference type="EMBL" id="KAH0855765.1"/>
    </source>
</evidence>
<feature type="compositionally biased region" description="Polar residues" evidence="1">
    <location>
        <begin position="60"/>
        <end position="70"/>
    </location>
</feature>
<feature type="region of interest" description="Disordered" evidence="1">
    <location>
        <begin position="31"/>
        <end position="71"/>
    </location>
</feature>
<name>A0ABQ7XLA0_BRANA</name>
<dbReference type="EMBL" id="JAGKQM010000019">
    <property type="protein sequence ID" value="KAH0855765.1"/>
    <property type="molecule type" value="Genomic_DNA"/>
</dbReference>
<sequence>MVKNTIIILYRYTINHSSQWKVYANAPPHFEKKRQDKSQRGRSGEVGIRCEGDVQEDNRVQANNATGSSSQEHRPFLLLSYTQHRLQVGSSKRLTISAEQDCGQRLIQLKETVSRNNAGNIPLLVKRVGECAEGIHKLDSLNTRRTIHPAFRKPRITP</sequence>
<proteinExistence type="predicted"/>
<keyword evidence="3" id="KW-1185">Reference proteome</keyword>
<gene>
    <name evidence="2" type="ORF">HID58_084026</name>
</gene>
<feature type="compositionally biased region" description="Basic and acidic residues" evidence="1">
    <location>
        <begin position="31"/>
        <end position="59"/>
    </location>
</feature>